<gene>
    <name evidence="1" type="ORF">L227DRAFT_656883</name>
</gene>
<dbReference type="OrthoDB" id="2751906at2759"/>
<reference evidence="1" key="1">
    <citation type="journal article" date="2018" name="Genome Biol. Evol.">
        <title>Genomics and development of Lentinus tigrinus, a white-rot wood-decaying mushroom with dimorphic fruiting bodies.</title>
        <authorList>
            <person name="Wu B."/>
            <person name="Xu Z."/>
            <person name="Knudson A."/>
            <person name="Carlson A."/>
            <person name="Chen N."/>
            <person name="Kovaka S."/>
            <person name="LaButti K."/>
            <person name="Lipzen A."/>
            <person name="Pennachio C."/>
            <person name="Riley R."/>
            <person name="Schakwitz W."/>
            <person name="Umezawa K."/>
            <person name="Ohm R.A."/>
            <person name="Grigoriev I.V."/>
            <person name="Nagy L.G."/>
            <person name="Gibbons J."/>
            <person name="Hibbett D."/>
        </authorList>
    </citation>
    <scope>NUCLEOTIDE SEQUENCE [LARGE SCALE GENOMIC DNA]</scope>
    <source>
        <strain evidence="1">ALCF2SS1-6</strain>
    </source>
</reference>
<dbReference type="AlphaFoldDB" id="A0A5C2RX65"/>
<organism evidence="1 2">
    <name type="scientific">Lentinus tigrinus ALCF2SS1-6</name>
    <dbReference type="NCBI Taxonomy" id="1328759"/>
    <lineage>
        <taxon>Eukaryota</taxon>
        <taxon>Fungi</taxon>
        <taxon>Dikarya</taxon>
        <taxon>Basidiomycota</taxon>
        <taxon>Agaricomycotina</taxon>
        <taxon>Agaricomycetes</taxon>
        <taxon>Polyporales</taxon>
        <taxon>Polyporaceae</taxon>
        <taxon>Lentinus</taxon>
    </lineage>
</organism>
<dbReference type="Proteomes" id="UP000313359">
    <property type="component" value="Unassembled WGS sequence"/>
</dbReference>
<proteinExistence type="predicted"/>
<sequence>MTLTLEFPAAPLLPPDRQANQPPYYTLTALNSYGLQDKYTVIQVHECISSKNDGMRQVFRITMESEGMKKTRNFVCKVAFGRRWFQVLKEEALLYEGKLEALCGKAVPVYYGFFVGETYKGRTGIMVLEDCGRPLRVSLRRQPLYFRRSVLDALIDVHRAEVDLEDFTEDNVVATHHTESNTYIPVIINFSNANARHKCRFTGEFKTYSPMPCPSEIDCSELWRVFIEAEILLPRYVTFFSREVPVEYATSVELLKANGHPPEHTPQFKIDSVAYEVVKKHYDWCREREALDKGKVQLDTRLSDVTAFLELCIQPISKIMAQCAILPSAVRARLNPAADATLMAERIVRYLFDYLSSFVGGTPSELSPDTLHAKPVVA</sequence>
<evidence type="ECO:0000313" key="1">
    <source>
        <dbReference type="EMBL" id="RPD55436.1"/>
    </source>
</evidence>
<protein>
    <submittedName>
        <fullName evidence="1">Uncharacterized protein</fullName>
    </submittedName>
</protein>
<name>A0A5C2RX65_9APHY</name>
<keyword evidence="2" id="KW-1185">Reference proteome</keyword>
<evidence type="ECO:0000313" key="2">
    <source>
        <dbReference type="Proteomes" id="UP000313359"/>
    </source>
</evidence>
<accession>A0A5C2RX65</accession>
<dbReference type="EMBL" id="ML122295">
    <property type="protein sequence ID" value="RPD55436.1"/>
    <property type="molecule type" value="Genomic_DNA"/>
</dbReference>